<dbReference type="EMBL" id="UYRR01001018">
    <property type="protein sequence ID" value="VDK18408.1"/>
    <property type="molecule type" value="Genomic_DNA"/>
</dbReference>
<proteinExistence type="predicted"/>
<protein>
    <submittedName>
        <fullName evidence="4">DUF3421 domain-containing protein</fullName>
    </submittedName>
</protein>
<gene>
    <name evidence="2" type="ORF">ASIM_LOCUS1095</name>
</gene>
<dbReference type="WBParaSite" id="ASIM_0000120501-mRNA-1">
    <property type="protein sequence ID" value="ASIM_0000120501-mRNA-1"/>
    <property type="gene ID" value="ASIM_0000120501"/>
</dbReference>
<accession>A0A0M3J111</accession>
<organism evidence="4">
    <name type="scientific">Anisakis simplex</name>
    <name type="common">Herring worm</name>
    <dbReference type="NCBI Taxonomy" id="6269"/>
    <lineage>
        <taxon>Eukaryota</taxon>
        <taxon>Metazoa</taxon>
        <taxon>Ecdysozoa</taxon>
        <taxon>Nematoda</taxon>
        <taxon>Chromadorea</taxon>
        <taxon>Rhabditida</taxon>
        <taxon>Spirurina</taxon>
        <taxon>Ascaridomorpha</taxon>
        <taxon>Ascaridoidea</taxon>
        <taxon>Anisakidae</taxon>
        <taxon>Anisakis</taxon>
        <taxon>Anisakis simplex complex</taxon>
    </lineage>
</organism>
<reference evidence="4" key="1">
    <citation type="submission" date="2017-02" db="UniProtKB">
        <authorList>
            <consortium name="WormBaseParasite"/>
        </authorList>
    </citation>
    <scope>IDENTIFICATION</scope>
</reference>
<dbReference type="Proteomes" id="UP000267096">
    <property type="component" value="Unassembled WGS sequence"/>
</dbReference>
<evidence type="ECO:0000313" key="2">
    <source>
        <dbReference type="EMBL" id="VDK18408.1"/>
    </source>
</evidence>
<dbReference type="OrthoDB" id="5853956at2759"/>
<dbReference type="AlphaFoldDB" id="A0A0M3J111"/>
<reference evidence="2 3" key="2">
    <citation type="submission" date="2018-11" db="EMBL/GenBank/DDBJ databases">
        <authorList>
            <consortium name="Pathogen Informatics"/>
        </authorList>
    </citation>
    <scope>NUCLEOTIDE SEQUENCE [LARGE SCALE GENOMIC DNA]</scope>
</reference>
<evidence type="ECO:0000256" key="1">
    <source>
        <dbReference type="SAM" id="Coils"/>
    </source>
</evidence>
<evidence type="ECO:0000313" key="4">
    <source>
        <dbReference type="WBParaSite" id="ASIM_0000120501-mRNA-1"/>
    </source>
</evidence>
<sequence length="165" mass="18948">MLCVLTLHHNHNIPTAVIGFTATFKDEKAIAAIKLRDAIITEQKRIIEGFRTEAKNAKDETETAAISLRDGIIAEQKQIIEELRDELKMVIMDWKKEGNDKGHLSRQHLRLSLKQCNRSSIFVYDHGPVSGRLFSVGDRFIDVDGKHFTAVTELRDYILWSFNKR</sequence>
<keyword evidence="1" id="KW-0175">Coiled coil</keyword>
<evidence type="ECO:0000313" key="3">
    <source>
        <dbReference type="Proteomes" id="UP000267096"/>
    </source>
</evidence>
<feature type="coiled-coil region" evidence="1">
    <location>
        <begin position="40"/>
        <end position="93"/>
    </location>
</feature>
<name>A0A0M3J111_ANISI</name>
<keyword evidence="3" id="KW-1185">Reference proteome</keyword>